<protein>
    <submittedName>
        <fullName evidence="1">Uncharacterized protein</fullName>
    </submittedName>
</protein>
<dbReference type="OrthoDB" id="1250215at2"/>
<name>A0A4R8IA53_9FLAO</name>
<keyword evidence="2" id="KW-1185">Reference proteome</keyword>
<gene>
    <name evidence="1" type="ORF">B0I22_0533</name>
</gene>
<dbReference type="Proteomes" id="UP000295313">
    <property type="component" value="Unassembled WGS sequence"/>
</dbReference>
<proteinExistence type="predicted"/>
<reference evidence="1 2" key="1">
    <citation type="submission" date="2019-03" db="EMBL/GenBank/DDBJ databases">
        <title>Genomic Encyclopedia of Type Strains, Phase III (KMG-III): the genomes of soil and plant-associated and newly described type strains.</title>
        <authorList>
            <person name="Whitman W."/>
        </authorList>
    </citation>
    <scope>NUCLEOTIDE SEQUENCE [LARGE SCALE GENOMIC DNA]</scope>
    <source>
        <strain evidence="1 2">CGMCC 1.12802</strain>
    </source>
</reference>
<dbReference type="EMBL" id="SOEO01000001">
    <property type="protein sequence ID" value="TDX86410.1"/>
    <property type="molecule type" value="Genomic_DNA"/>
</dbReference>
<accession>A0A4R8IA53</accession>
<evidence type="ECO:0000313" key="1">
    <source>
        <dbReference type="EMBL" id="TDX86410.1"/>
    </source>
</evidence>
<organism evidence="1 2">
    <name type="scientific">Epilithonimonas xixisoli</name>
    <dbReference type="NCBI Taxonomy" id="1476462"/>
    <lineage>
        <taxon>Bacteria</taxon>
        <taxon>Pseudomonadati</taxon>
        <taxon>Bacteroidota</taxon>
        <taxon>Flavobacteriia</taxon>
        <taxon>Flavobacteriales</taxon>
        <taxon>Weeksellaceae</taxon>
        <taxon>Chryseobacterium group</taxon>
        <taxon>Epilithonimonas</taxon>
    </lineage>
</organism>
<comment type="caution">
    <text evidence="1">The sequence shown here is derived from an EMBL/GenBank/DDBJ whole genome shotgun (WGS) entry which is preliminary data.</text>
</comment>
<sequence>MKIPSCFLILICLVSCIRSDMDLKTLQSIISKSSFTNKLNVNDEMKYYKPDGVQDIEFENFLSKNNVITIDQGDFNQDGEEDYIANVINNFNRTNVAPSQYFPIIITMKNGKYVVYKLDKFYDAKSAGKKLRIDNEDNILFFYRDQEDEMKIKQDTFRFVNNILEHYSKTSE</sequence>
<evidence type="ECO:0000313" key="2">
    <source>
        <dbReference type="Proteomes" id="UP000295313"/>
    </source>
</evidence>
<dbReference type="RefSeq" id="WP_133943024.1">
    <property type="nucleotide sequence ID" value="NZ_SOEO01000001.1"/>
</dbReference>
<dbReference type="AlphaFoldDB" id="A0A4R8IA53"/>